<protein>
    <submittedName>
        <fullName evidence="2">Uncharacterized protein</fullName>
    </submittedName>
</protein>
<keyword evidence="3" id="KW-1185">Reference proteome</keyword>
<feature type="transmembrane region" description="Helical" evidence="1">
    <location>
        <begin position="79"/>
        <end position="99"/>
    </location>
</feature>
<comment type="caution">
    <text evidence="2">The sequence shown here is derived from an EMBL/GenBank/DDBJ whole genome shotgun (WGS) entry which is preliminary data.</text>
</comment>
<evidence type="ECO:0000256" key="1">
    <source>
        <dbReference type="SAM" id="Phobius"/>
    </source>
</evidence>
<dbReference type="Proteomes" id="UP001524642">
    <property type="component" value="Unassembled WGS sequence"/>
</dbReference>
<proteinExistence type="predicted"/>
<evidence type="ECO:0000313" key="2">
    <source>
        <dbReference type="EMBL" id="MCR0980660.1"/>
    </source>
</evidence>
<gene>
    <name evidence="2" type="ORF">NRP21_01195</name>
</gene>
<sequence>MPLRRIEITVLAASISLGAALPPGTISGDTRTLLVTFVGIISASILPTVTLLVNAMTAGGRSVHSINQLETEMQAAMDALFFILGCALVTLLGLVLLSVKVPEFLGNLPRPNVGLVPRASQAILLAGASMVILRAGQIPAILRRSLSIRHEIALDEARRKVNDKVPSSDELRRSFANHPDFGKIVPLPNSQLRE</sequence>
<feature type="transmembrane region" description="Helical" evidence="1">
    <location>
        <begin position="37"/>
        <end position="58"/>
    </location>
</feature>
<keyword evidence="1" id="KW-0812">Transmembrane</keyword>
<organism evidence="2 3">
    <name type="scientific">Roseomonas populi</name>
    <dbReference type="NCBI Taxonomy" id="3121582"/>
    <lineage>
        <taxon>Bacteria</taxon>
        <taxon>Pseudomonadati</taxon>
        <taxon>Pseudomonadota</taxon>
        <taxon>Alphaproteobacteria</taxon>
        <taxon>Acetobacterales</taxon>
        <taxon>Roseomonadaceae</taxon>
        <taxon>Roseomonas</taxon>
    </lineage>
</organism>
<keyword evidence="1" id="KW-0472">Membrane</keyword>
<accession>A0ABT1WXU6</accession>
<keyword evidence="1" id="KW-1133">Transmembrane helix</keyword>
<evidence type="ECO:0000313" key="3">
    <source>
        <dbReference type="Proteomes" id="UP001524642"/>
    </source>
</evidence>
<dbReference type="EMBL" id="JANJOU010000001">
    <property type="protein sequence ID" value="MCR0980660.1"/>
    <property type="molecule type" value="Genomic_DNA"/>
</dbReference>
<reference evidence="2 3" key="1">
    <citation type="submission" date="2022-06" db="EMBL/GenBank/DDBJ databases">
        <title>Roseomonas CN29.</title>
        <authorList>
            <person name="Cheng Y."/>
            <person name="He X."/>
        </authorList>
    </citation>
    <scope>NUCLEOTIDE SEQUENCE [LARGE SCALE GENOMIC DNA]</scope>
    <source>
        <strain evidence="2 3">CN29</strain>
    </source>
</reference>
<name>A0ABT1WXU6_9PROT</name>